<comment type="caution">
    <text evidence="1">The sequence shown here is derived from an EMBL/GenBank/DDBJ whole genome shotgun (WGS) entry which is preliminary data.</text>
</comment>
<organism evidence="1 2">
    <name type="scientific">Paenibacillus allorhizosphaerae</name>
    <dbReference type="NCBI Taxonomy" id="2849866"/>
    <lineage>
        <taxon>Bacteria</taxon>
        <taxon>Bacillati</taxon>
        <taxon>Bacillota</taxon>
        <taxon>Bacilli</taxon>
        <taxon>Bacillales</taxon>
        <taxon>Paenibacillaceae</taxon>
        <taxon>Paenibacillus</taxon>
    </lineage>
</organism>
<protein>
    <recommendedName>
        <fullName evidence="3">HutD family protein</fullName>
    </recommendedName>
</protein>
<reference evidence="1 2" key="1">
    <citation type="submission" date="2021-06" db="EMBL/GenBank/DDBJ databases">
        <authorList>
            <person name="Criscuolo A."/>
        </authorList>
    </citation>
    <scope>NUCLEOTIDE SEQUENCE [LARGE SCALE GENOMIC DNA]</scope>
    <source>
        <strain evidence="2">CIP 111802</strain>
    </source>
</reference>
<dbReference type="PANTHER" id="PTHR37943:SF1">
    <property type="entry name" value="PROTEIN VES"/>
    <property type="match status" value="1"/>
</dbReference>
<dbReference type="EMBL" id="CAJVCE010000006">
    <property type="protein sequence ID" value="CAG7638507.1"/>
    <property type="molecule type" value="Genomic_DNA"/>
</dbReference>
<accession>A0ABM8VGG5</accession>
<dbReference type="Proteomes" id="UP000730618">
    <property type="component" value="Unassembled WGS sequence"/>
</dbReference>
<evidence type="ECO:0000313" key="1">
    <source>
        <dbReference type="EMBL" id="CAG7638507.1"/>
    </source>
</evidence>
<evidence type="ECO:0008006" key="3">
    <source>
        <dbReference type="Google" id="ProtNLM"/>
    </source>
</evidence>
<sequence length="215" mass="23981">MRITYSMRMYRKADHVTRSWSGGTTTEIAISPANAGYAKRNFAWRISTATVEAETSLFTPLPGVRRITMVMDGAMTLEHVGRYQVHLTPFEQDSYSGEWTTRSIGKARNFNLMMTEGCEGALQAVRIDAETSLPLHFGNERFRQSAEALYCVDGEITVTVNGDESYDLARDDMMLCTGVNEYGLLRLRVCGKNNRTVHIIKASIYACGMHSIGTA</sequence>
<name>A0ABM8VGG5_9BACL</name>
<dbReference type="Pfam" id="PF05962">
    <property type="entry name" value="HutD"/>
    <property type="match status" value="1"/>
</dbReference>
<keyword evidence="2" id="KW-1185">Reference proteome</keyword>
<gene>
    <name evidence="1" type="ORF">PAECIP111802_02449</name>
</gene>
<dbReference type="PANTHER" id="PTHR37943">
    <property type="entry name" value="PROTEIN VES"/>
    <property type="match status" value="1"/>
</dbReference>
<proteinExistence type="predicted"/>
<evidence type="ECO:0000313" key="2">
    <source>
        <dbReference type="Proteomes" id="UP000730618"/>
    </source>
</evidence>
<dbReference type="InterPro" id="IPR010282">
    <property type="entry name" value="Uncharacterised_HutD/Ves"/>
</dbReference>